<dbReference type="RefSeq" id="WP_220301354.1">
    <property type="nucleotide sequence ID" value="NZ_JAEUAW010000010.1"/>
</dbReference>
<dbReference type="InterPro" id="IPR027417">
    <property type="entry name" value="P-loop_NTPase"/>
</dbReference>
<name>A0ABS7HQV6_9MICO</name>
<evidence type="ECO:0000313" key="2">
    <source>
        <dbReference type="Proteomes" id="UP001196843"/>
    </source>
</evidence>
<sequence length="514" mass="57017">MTTRQSRSRSKLQASGFPSYLDIPPRFGTLRNFNNPTYGTRMGITARLLKQPFMPWQQYVADVIGEVDPKTGIRIYREAYLTCMRQVGKTTFVIVLKATTALDTPKPLTIQFAAQEGKSAVIKMIEHAELVKSTPLGRMLDPGAPSKNNNNPHVKWINGSVEKPLNSNEESGHGDTIALGAITEAMAHKDDRYIQAMQPAMKTNPNAQLFVESTQGNARSIYWNEQTAELRERFAANDGDLGRVAFFDWSFADDEDPFAESTWRRRIPSLGHTLRIEEVQHEASQATTPKKIRAFKRGTGNIADLGLGEGALFNEEYWQDTETDDIIVGLRALTFDVTNDRSWASLAWAGVNRAGDMQSELIKHERAPHWVVAEAGAIFDRNPKMRRRVYCVAGGQAPTLEDAFTRAGIELVVLSRADYAGAAGEYFDGCGNAEEFTADEDPAPRVFHTGRKGQGPLHIAIAGATWTKEKGPRIWDSIRSTTVISPLVACSIAPWAYQVELEAQPVDDLLQTFA</sequence>
<dbReference type="EMBL" id="JAEUAW010000010">
    <property type="protein sequence ID" value="MBW9094631.1"/>
    <property type="molecule type" value="Genomic_DNA"/>
</dbReference>
<evidence type="ECO:0008006" key="3">
    <source>
        <dbReference type="Google" id="ProtNLM"/>
    </source>
</evidence>
<gene>
    <name evidence="1" type="ORF">JNB62_13120</name>
</gene>
<dbReference type="Gene3D" id="3.40.50.300">
    <property type="entry name" value="P-loop containing nucleotide triphosphate hydrolases"/>
    <property type="match status" value="1"/>
</dbReference>
<accession>A0ABS7HQV6</accession>
<proteinExistence type="predicted"/>
<dbReference type="InterPro" id="IPR005021">
    <property type="entry name" value="Terminase_largesu-like"/>
</dbReference>
<organism evidence="1 2">
    <name type="scientific">Microbacterium jejuense</name>
    <dbReference type="NCBI Taxonomy" id="1263637"/>
    <lineage>
        <taxon>Bacteria</taxon>
        <taxon>Bacillati</taxon>
        <taxon>Actinomycetota</taxon>
        <taxon>Actinomycetes</taxon>
        <taxon>Micrococcales</taxon>
        <taxon>Microbacteriaceae</taxon>
        <taxon>Microbacterium</taxon>
    </lineage>
</organism>
<comment type="caution">
    <text evidence="1">The sequence shown here is derived from an EMBL/GenBank/DDBJ whole genome shotgun (WGS) entry which is preliminary data.</text>
</comment>
<evidence type="ECO:0000313" key="1">
    <source>
        <dbReference type="EMBL" id="MBW9094631.1"/>
    </source>
</evidence>
<protein>
    <recommendedName>
        <fullName evidence="3">Phage terminase-like protein, large subunit</fullName>
    </recommendedName>
</protein>
<dbReference type="PANTHER" id="PTHR41287">
    <property type="match status" value="1"/>
</dbReference>
<keyword evidence="2" id="KW-1185">Reference proteome</keyword>
<reference evidence="1 2" key="1">
    <citation type="journal article" date="2021" name="MBio">
        <title>Poor Competitiveness of Bradyrhizobium in Pigeon Pea Root Colonization in Indian Soils.</title>
        <authorList>
            <person name="Chalasani D."/>
            <person name="Basu A."/>
            <person name="Pullabhotla S.V.S.R.N."/>
            <person name="Jorrin B."/>
            <person name="Neal A.L."/>
            <person name="Poole P.S."/>
            <person name="Podile A.R."/>
            <person name="Tkacz A."/>
        </authorList>
    </citation>
    <scope>NUCLEOTIDE SEQUENCE [LARGE SCALE GENOMIC DNA]</scope>
    <source>
        <strain evidence="1 2">HU14</strain>
    </source>
</reference>
<dbReference type="PANTHER" id="PTHR41287:SF1">
    <property type="entry name" value="PROTEIN YMFN"/>
    <property type="match status" value="1"/>
</dbReference>
<dbReference type="Proteomes" id="UP001196843">
    <property type="component" value="Unassembled WGS sequence"/>
</dbReference>